<keyword evidence="3" id="KW-1185">Reference proteome</keyword>
<name>A0A7N2KL29_QUELO</name>
<organism evidence="2 3">
    <name type="scientific">Quercus lobata</name>
    <name type="common">Valley oak</name>
    <dbReference type="NCBI Taxonomy" id="97700"/>
    <lineage>
        <taxon>Eukaryota</taxon>
        <taxon>Viridiplantae</taxon>
        <taxon>Streptophyta</taxon>
        <taxon>Embryophyta</taxon>
        <taxon>Tracheophyta</taxon>
        <taxon>Spermatophyta</taxon>
        <taxon>Magnoliopsida</taxon>
        <taxon>eudicotyledons</taxon>
        <taxon>Gunneridae</taxon>
        <taxon>Pentapetalae</taxon>
        <taxon>rosids</taxon>
        <taxon>fabids</taxon>
        <taxon>Fagales</taxon>
        <taxon>Fagaceae</taxon>
        <taxon>Quercus</taxon>
    </lineage>
</organism>
<dbReference type="Proteomes" id="UP000594261">
    <property type="component" value="Chromosome 1"/>
</dbReference>
<evidence type="ECO:0000313" key="3">
    <source>
        <dbReference type="Proteomes" id="UP000594261"/>
    </source>
</evidence>
<reference evidence="2" key="2">
    <citation type="submission" date="2021-01" db="UniProtKB">
        <authorList>
            <consortium name="EnsemblPlants"/>
        </authorList>
    </citation>
    <scope>IDENTIFICATION</scope>
</reference>
<evidence type="ECO:0000313" key="2">
    <source>
        <dbReference type="EnsemblPlants" id="QL01p006357:mrna"/>
    </source>
</evidence>
<accession>A0A7N2KL29</accession>
<dbReference type="Gramene" id="QL01p006357:mrna">
    <property type="protein sequence ID" value="QL01p006357:mrna"/>
    <property type="gene ID" value="QL01p006357"/>
</dbReference>
<dbReference type="EMBL" id="LRBV02000001">
    <property type="status" value="NOT_ANNOTATED_CDS"/>
    <property type="molecule type" value="Genomic_DNA"/>
</dbReference>
<reference evidence="2 3" key="1">
    <citation type="journal article" date="2016" name="G3 (Bethesda)">
        <title>First Draft Assembly and Annotation of the Genome of a California Endemic Oak Quercus lobata Nee (Fagaceae).</title>
        <authorList>
            <person name="Sork V.L."/>
            <person name="Fitz-Gibbon S.T."/>
            <person name="Puiu D."/>
            <person name="Crepeau M."/>
            <person name="Gugger P.F."/>
            <person name="Sherman R."/>
            <person name="Stevens K."/>
            <person name="Langley C.H."/>
            <person name="Pellegrini M."/>
            <person name="Salzberg S.L."/>
        </authorList>
    </citation>
    <scope>NUCLEOTIDE SEQUENCE [LARGE SCALE GENOMIC DNA]</scope>
    <source>
        <strain evidence="2 3">cv. SW786</strain>
    </source>
</reference>
<sequence length="123" mass="14027">MIVVGLVMGVLEYSFFLRRLAVVWALRPWGFSYVVFVGMDFHTGLLSELKDAHAPDDTQKSHRSRHRMHKSSESSHRTMSKSLSSDSQSKGSVSTPRGSTKVDLSKLEIAALWRYWRQLLLDC</sequence>
<feature type="region of interest" description="Disordered" evidence="1">
    <location>
        <begin position="52"/>
        <end position="101"/>
    </location>
</feature>
<dbReference type="InterPro" id="IPR038291">
    <property type="entry name" value="SAP30_C_sf"/>
</dbReference>
<protein>
    <submittedName>
        <fullName evidence="2">Uncharacterized protein</fullName>
    </submittedName>
</protein>
<dbReference type="Gene3D" id="6.10.160.20">
    <property type="match status" value="1"/>
</dbReference>
<evidence type="ECO:0000256" key="1">
    <source>
        <dbReference type="SAM" id="MobiDB-lite"/>
    </source>
</evidence>
<dbReference type="EnsemblPlants" id="QL01p006357:mrna">
    <property type="protein sequence ID" value="QL01p006357:mrna"/>
    <property type="gene ID" value="QL01p006357"/>
</dbReference>
<proteinExistence type="predicted"/>
<dbReference type="InParanoid" id="A0A7N2KL29"/>
<feature type="compositionally biased region" description="Low complexity" evidence="1">
    <location>
        <begin position="80"/>
        <end position="94"/>
    </location>
</feature>
<dbReference type="AlphaFoldDB" id="A0A7N2KL29"/>